<dbReference type="GO" id="GO:0005886">
    <property type="term" value="C:plasma membrane"/>
    <property type="evidence" value="ECO:0007669"/>
    <property type="project" value="UniProtKB-SubCell"/>
</dbReference>
<feature type="transmembrane region" description="Helical" evidence="6">
    <location>
        <begin position="113"/>
        <end position="134"/>
    </location>
</feature>
<feature type="transmembrane region" description="Helical" evidence="6">
    <location>
        <begin position="87"/>
        <end position="107"/>
    </location>
</feature>
<name>A0A2V1MZK1_9LACO</name>
<dbReference type="PANTHER" id="PTHR47089:SF1">
    <property type="entry name" value="GUANOSINE ABC TRANSPORTER PERMEASE PROTEIN NUPP"/>
    <property type="match status" value="1"/>
</dbReference>
<evidence type="ECO:0000256" key="4">
    <source>
        <dbReference type="ARBA" id="ARBA00022989"/>
    </source>
</evidence>
<dbReference type="InterPro" id="IPR001851">
    <property type="entry name" value="ABC_transp_permease"/>
</dbReference>
<evidence type="ECO:0000256" key="1">
    <source>
        <dbReference type="ARBA" id="ARBA00004651"/>
    </source>
</evidence>
<evidence type="ECO:0000313" key="8">
    <source>
        <dbReference type="Proteomes" id="UP000245080"/>
    </source>
</evidence>
<feature type="transmembrane region" description="Helical" evidence="6">
    <location>
        <begin position="320"/>
        <end position="342"/>
    </location>
</feature>
<dbReference type="OrthoDB" id="45037at2"/>
<keyword evidence="5 6" id="KW-0472">Membrane</keyword>
<dbReference type="Pfam" id="PF02653">
    <property type="entry name" value="BPD_transp_2"/>
    <property type="match status" value="1"/>
</dbReference>
<dbReference type="PANTHER" id="PTHR47089">
    <property type="entry name" value="ABC TRANSPORTER, PERMEASE PROTEIN"/>
    <property type="match status" value="1"/>
</dbReference>
<protein>
    <submittedName>
        <fullName evidence="7">ABC transporter permease</fullName>
    </submittedName>
</protein>
<evidence type="ECO:0000256" key="5">
    <source>
        <dbReference type="ARBA" id="ARBA00023136"/>
    </source>
</evidence>
<keyword evidence="4 6" id="KW-1133">Transmembrane helix</keyword>
<feature type="transmembrane region" description="Helical" evidence="6">
    <location>
        <begin position="139"/>
        <end position="157"/>
    </location>
</feature>
<keyword evidence="3 6" id="KW-0812">Transmembrane</keyword>
<dbReference type="AlphaFoldDB" id="A0A2V1MZK1"/>
<evidence type="ECO:0000313" key="7">
    <source>
        <dbReference type="EMBL" id="PWG00407.1"/>
    </source>
</evidence>
<feature type="transmembrane region" description="Helical" evidence="6">
    <location>
        <begin position="293"/>
        <end position="314"/>
    </location>
</feature>
<keyword evidence="2" id="KW-1003">Cell membrane</keyword>
<comment type="subcellular location">
    <subcellularLocation>
        <location evidence="1">Cell membrane</location>
        <topology evidence="1">Multi-pass membrane protein</topology>
    </subcellularLocation>
</comment>
<accession>A0A2V1MZK1</accession>
<evidence type="ECO:0000256" key="3">
    <source>
        <dbReference type="ARBA" id="ARBA00022692"/>
    </source>
</evidence>
<dbReference type="Proteomes" id="UP000245080">
    <property type="component" value="Unassembled WGS sequence"/>
</dbReference>
<dbReference type="RefSeq" id="WP_109250355.1">
    <property type="nucleotide sequence ID" value="NZ_QCXQ01000002.1"/>
</dbReference>
<dbReference type="EMBL" id="QCXQ01000002">
    <property type="protein sequence ID" value="PWG00407.1"/>
    <property type="molecule type" value="Genomic_DNA"/>
</dbReference>
<gene>
    <name evidence="7" type="ORF">DCM90_05630</name>
</gene>
<feature type="transmembrane region" description="Helical" evidence="6">
    <location>
        <begin position="7"/>
        <end position="32"/>
    </location>
</feature>
<comment type="caution">
    <text evidence="7">The sequence shown here is derived from an EMBL/GenBank/DDBJ whole genome shotgun (WGS) entry which is preliminary data.</text>
</comment>
<reference evidence="7 8" key="1">
    <citation type="journal article" date="2018" name="Int. J. Syst. Evol. Microbiol.">
        <title>Lactobacillus bambusae sp. nov., isolated from a traditional fermented Ma-bamboo shoots of Taiwan.</title>
        <authorList>
            <person name="Wang L.-T."/>
        </authorList>
    </citation>
    <scope>NUCLEOTIDE SEQUENCE [LARGE SCALE GENOMIC DNA]</scope>
    <source>
        <strain evidence="7 8">BS-W1</strain>
    </source>
</reference>
<keyword evidence="8" id="KW-1185">Reference proteome</keyword>
<evidence type="ECO:0000256" key="2">
    <source>
        <dbReference type="ARBA" id="ARBA00022475"/>
    </source>
</evidence>
<feature type="transmembrane region" description="Helical" evidence="6">
    <location>
        <begin position="191"/>
        <end position="210"/>
    </location>
</feature>
<dbReference type="GO" id="GO:0022857">
    <property type="term" value="F:transmembrane transporter activity"/>
    <property type="evidence" value="ECO:0007669"/>
    <property type="project" value="InterPro"/>
</dbReference>
<proteinExistence type="predicted"/>
<evidence type="ECO:0000256" key="6">
    <source>
        <dbReference type="SAM" id="Phobius"/>
    </source>
</evidence>
<sequence length="369" mass="39332">MKTARLWNIWIPTFAILAGLLIGAFIMVIFGYNPVDNYLSMFQGAFGDINSWGATLSDMTPLIFTALGFSIADSAGFFNIGSPGQALVGWLAAVWFALANSSLPGWLLIPGALLMGGVAGALLSGLAGVLRAYFGTNEVISTIMLNYVALYVVNYLVQTQLAIHHNDYSKTIPAAARLRTPFLEQLTRNSTFSYGFFMALAAAIIIFIVMRFSRIGFEIRAVGLNPTGAAYLGINSKAVIIRSMALSGFLSGLGGAINGLGNYENITVSSALPTIGFNGMAVSLLAGGNPLGILPAALLFSGLSIGGLNMSVVSNTPPEIVNVIIPTIIFFVGCNYAIRYLLNHQIWRKRAADHPAEAAQTTTFKREVD</sequence>
<dbReference type="CDD" id="cd06580">
    <property type="entry name" value="TM_PBP1_transp_TpRbsC_like"/>
    <property type="match status" value="1"/>
</dbReference>
<organism evidence="7 8">
    <name type="scientific">Levilactobacillus bambusae</name>
    <dbReference type="NCBI Taxonomy" id="2024736"/>
    <lineage>
        <taxon>Bacteria</taxon>
        <taxon>Bacillati</taxon>
        <taxon>Bacillota</taxon>
        <taxon>Bacilli</taxon>
        <taxon>Lactobacillales</taxon>
        <taxon>Lactobacillaceae</taxon>
        <taxon>Levilactobacillus</taxon>
    </lineage>
</organism>